<keyword evidence="5" id="KW-0653">Protein transport</keyword>
<dbReference type="PANTHER" id="PTHR30046:SF3">
    <property type="entry name" value="SECRETION SYSTEM APPARATUS LIPOPROTEIN SSAJ"/>
    <property type="match status" value="1"/>
</dbReference>
<feature type="domain" description="Flagellar M-ring N-terminal" evidence="10">
    <location>
        <begin position="21"/>
        <end position="123"/>
    </location>
</feature>
<proteinExistence type="inferred from homology"/>
<evidence type="ECO:0000256" key="5">
    <source>
        <dbReference type="ARBA" id="ARBA00022927"/>
    </source>
</evidence>
<dbReference type="Pfam" id="PF01514">
    <property type="entry name" value="YscJ_FliF"/>
    <property type="match status" value="1"/>
</dbReference>
<accession>A0A602MN35</accession>
<dbReference type="Gene3D" id="3.30.70.1530">
    <property type="entry name" value="Hypothetical protein rpa1041"/>
    <property type="match status" value="1"/>
</dbReference>
<keyword evidence="7" id="KW-0564">Palmitate</keyword>
<evidence type="ECO:0000256" key="1">
    <source>
        <dbReference type="ARBA" id="ARBA00004459"/>
    </source>
</evidence>
<sequence length="125" mass="14151">MIRRYLYTFLLVMTLAGCKDKDLLKGLDQEQANEVIAVLQMHNIEANKIDSGKLGYSITVAEPDFTAAVYWIKTYQLPPRPRVEIAQMFPADSLVSSPRAEKARLYSAIEQRLEQSLQTMEGVLS</sequence>
<name>A0A602MN35_SALET</name>
<evidence type="ECO:0000256" key="3">
    <source>
        <dbReference type="ARBA" id="ARBA00022448"/>
    </source>
</evidence>
<dbReference type="GO" id="GO:0009306">
    <property type="term" value="P:protein secretion"/>
    <property type="evidence" value="ECO:0007669"/>
    <property type="project" value="InterPro"/>
</dbReference>
<evidence type="ECO:0000256" key="4">
    <source>
        <dbReference type="ARBA" id="ARBA00022729"/>
    </source>
</evidence>
<dbReference type="PANTHER" id="PTHR30046">
    <property type="entry name" value="FLAGELLAR M-RING PROTEIN"/>
    <property type="match status" value="1"/>
</dbReference>
<dbReference type="PRINTS" id="PR01338">
    <property type="entry name" value="TYPE3OMKPROT"/>
</dbReference>
<comment type="caution">
    <text evidence="11">The sequence shown here is derived from an EMBL/GenBank/DDBJ whole genome shotgun (WGS) entry which is preliminary data.</text>
</comment>
<dbReference type="NCBIfam" id="NF011852">
    <property type="entry name" value="PRK15324.1"/>
    <property type="match status" value="1"/>
</dbReference>
<keyword evidence="6" id="KW-0472">Membrane</keyword>
<reference evidence="11" key="1">
    <citation type="submission" date="2018-07" db="EMBL/GenBank/DDBJ databases">
        <authorList>
            <consortium name="NARMS: The National Antimicrobial Resistance Monitoring System"/>
        </authorList>
    </citation>
    <scope>NUCLEOTIDE SEQUENCE</scope>
    <source>
        <strain evidence="11">CVM N42501</strain>
    </source>
</reference>
<dbReference type="InterPro" id="IPR003282">
    <property type="entry name" value="T3SS_SctJ"/>
</dbReference>
<evidence type="ECO:0000256" key="9">
    <source>
        <dbReference type="ARBA" id="ARBA00023288"/>
    </source>
</evidence>
<dbReference type="InterPro" id="IPR006182">
    <property type="entry name" value="FliF_N_dom"/>
</dbReference>
<organism evidence="11">
    <name type="scientific">Salmonella enterica subsp. enterica serovar Gaminara</name>
    <dbReference type="NCBI Taxonomy" id="913070"/>
    <lineage>
        <taxon>Bacteria</taxon>
        <taxon>Pseudomonadati</taxon>
        <taxon>Pseudomonadota</taxon>
        <taxon>Gammaproteobacteria</taxon>
        <taxon>Enterobacterales</taxon>
        <taxon>Enterobacteriaceae</taxon>
        <taxon>Salmonella</taxon>
    </lineage>
</organism>
<dbReference type="InterPro" id="IPR045851">
    <property type="entry name" value="AMP-bd_C_sf"/>
</dbReference>
<dbReference type="InterPro" id="IPR043427">
    <property type="entry name" value="YscJ/FliF"/>
</dbReference>
<feature type="non-terminal residue" evidence="11">
    <location>
        <position position="125"/>
    </location>
</feature>
<dbReference type="GO" id="GO:0009279">
    <property type="term" value="C:cell outer membrane"/>
    <property type="evidence" value="ECO:0007669"/>
    <property type="project" value="UniProtKB-SubCell"/>
</dbReference>
<dbReference type="Gene3D" id="3.30.300.30">
    <property type="match status" value="1"/>
</dbReference>
<protein>
    <submittedName>
        <fullName evidence="11">Type III secretion system inner membrane ring lipoprotein PrgK</fullName>
    </submittedName>
</protein>
<comment type="subcellular location">
    <subcellularLocation>
        <location evidence="1">Cell outer membrane</location>
        <topology evidence="1">Lipid-anchor</topology>
    </subcellularLocation>
</comment>
<evidence type="ECO:0000313" key="11">
    <source>
        <dbReference type="EMBL" id="ECT7281045.1"/>
    </source>
</evidence>
<keyword evidence="3" id="KW-0813">Transport</keyword>
<dbReference type="AlphaFoldDB" id="A0A602MN35"/>
<evidence type="ECO:0000259" key="10">
    <source>
        <dbReference type="Pfam" id="PF01514"/>
    </source>
</evidence>
<evidence type="ECO:0000256" key="2">
    <source>
        <dbReference type="ARBA" id="ARBA00009509"/>
    </source>
</evidence>
<dbReference type="PROSITE" id="PS51257">
    <property type="entry name" value="PROKAR_LIPOPROTEIN"/>
    <property type="match status" value="1"/>
</dbReference>
<keyword evidence="8" id="KW-0998">Cell outer membrane</keyword>
<keyword evidence="9 11" id="KW-0449">Lipoprotein</keyword>
<dbReference type="EMBL" id="AAKNPZ010000006">
    <property type="protein sequence ID" value="ECT7281045.1"/>
    <property type="molecule type" value="Genomic_DNA"/>
</dbReference>
<evidence type="ECO:0000256" key="8">
    <source>
        <dbReference type="ARBA" id="ARBA00023237"/>
    </source>
</evidence>
<evidence type="ECO:0000256" key="7">
    <source>
        <dbReference type="ARBA" id="ARBA00023139"/>
    </source>
</evidence>
<comment type="similarity">
    <text evidence="2">Belongs to the YscJ lipoprotein family.</text>
</comment>
<gene>
    <name evidence="11" type="primary">prgK</name>
    <name evidence="11" type="ORF">A9W71_09070</name>
</gene>
<evidence type="ECO:0000256" key="6">
    <source>
        <dbReference type="ARBA" id="ARBA00023136"/>
    </source>
</evidence>
<keyword evidence="4" id="KW-0732">Signal</keyword>